<feature type="transmembrane region" description="Helical" evidence="5">
    <location>
        <begin position="238"/>
        <end position="256"/>
    </location>
</feature>
<evidence type="ECO:0000259" key="7">
    <source>
        <dbReference type="PROSITE" id="PS51935"/>
    </source>
</evidence>
<keyword evidence="5" id="KW-1133">Transmembrane helix</keyword>
<evidence type="ECO:0000256" key="4">
    <source>
        <dbReference type="ARBA" id="ARBA00022807"/>
    </source>
</evidence>
<feature type="transmembrane region" description="Helical" evidence="5">
    <location>
        <begin position="297"/>
        <end position="314"/>
    </location>
</feature>
<accession>A0A2H3KS24</accession>
<feature type="transmembrane region" description="Helical" evidence="5">
    <location>
        <begin position="355"/>
        <end position="374"/>
    </location>
</feature>
<protein>
    <recommendedName>
        <fullName evidence="7">NlpC/P60 domain-containing protein</fullName>
    </recommendedName>
</protein>
<name>A0A2H3KS24_9CHLR</name>
<feature type="domain" description="NlpC/P60" evidence="7">
    <location>
        <begin position="32"/>
        <end position="163"/>
    </location>
</feature>
<dbReference type="PANTHER" id="PTHR47359">
    <property type="entry name" value="PEPTIDOGLYCAN DL-ENDOPEPTIDASE CWLO"/>
    <property type="match status" value="1"/>
</dbReference>
<comment type="caution">
    <text evidence="8">The sequence shown here is derived from an EMBL/GenBank/DDBJ whole genome shotgun (WGS) entry which is preliminary data.</text>
</comment>
<evidence type="ECO:0000256" key="1">
    <source>
        <dbReference type="ARBA" id="ARBA00007074"/>
    </source>
</evidence>
<keyword evidence="9" id="KW-1185">Reference proteome</keyword>
<feature type="chain" id="PRO_5013635327" description="NlpC/P60 domain-containing protein" evidence="6">
    <location>
        <begin position="26"/>
        <end position="435"/>
    </location>
</feature>
<dbReference type="Gene3D" id="3.90.1720.10">
    <property type="entry name" value="endopeptidase domain like (from Nostoc punctiforme)"/>
    <property type="match status" value="1"/>
</dbReference>
<dbReference type="InterPro" id="IPR000064">
    <property type="entry name" value="NLP_P60_dom"/>
</dbReference>
<keyword evidence="2" id="KW-0645">Protease</keyword>
<dbReference type="GO" id="GO:0008234">
    <property type="term" value="F:cysteine-type peptidase activity"/>
    <property type="evidence" value="ECO:0007669"/>
    <property type="project" value="UniProtKB-KW"/>
</dbReference>
<keyword evidence="6" id="KW-0732">Signal</keyword>
<comment type="similarity">
    <text evidence="1">Belongs to the peptidase C40 family.</text>
</comment>
<dbReference type="OrthoDB" id="9813368at2"/>
<keyword evidence="5" id="KW-0472">Membrane</keyword>
<dbReference type="Proteomes" id="UP000220922">
    <property type="component" value="Unassembled WGS sequence"/>
</dbReference>
<feature type="transmembrane region" description="Helical" evidence="5">
    <location>
        <begin position="408"/>
        <end position="426"/>
    </location>
</feature>
<evidence type="ECO:0000256" key="5">
    <source>
        <dbReference type="SAM" id="Phobius"/>
    </source>
</evidence>
<evidence type="ECO:0000256" key="6">
    <source>
        <dbReference type="SAM" id="SignalP"/>
    </source>
</evidence>
<organism evidence="8 9">
    <name type="scientific">Candidatus Chloroploca asiatica</name>
    <dbReference type="NCBI Taxonomy" id="1506545"/>
    <lineage>
        <taxon>Bacteria</taxon>
        <taxon>Bacillati</taxon>
        <taxon>Chloroflexota</taxon>
        <taxon>Chloroflexia</taxon>
        <taxon>Chloroflexales</taxon>
        <taxon>Chloroflexineae</taxon>
        <taxon>Oscillochloridaceae</taxon>
        <taxon>Candidatus Chloroploca</taxon>
    </lineage>
</organism>
<dbReference type="EMBL" id="LYXE01000003">
    <property type="protein sequence ID" value="PDW01406.1"/>
    <property type="molecule type" value="Genomic_DNA"/>
</dbReference>
<evidence type="ECO:0000256" key="2">
    <source>
        <dbReference type="ARBA" id="ARBA00022670"/>
    </source>
</evidence>
<dbReference type="Pfam" id="PF00877">
    <property type="entry name" value="NLPC_P60"/>
    <property type="match status" value="1"/>
</dbReference>
<dbReference type="PROSITE" id="PS51935">
    <property type="entry name" value="NLPC_P60"/>
    <property type="match status" value="1"/>
</dbReference>
<reference evidence="8 9" key="1">
    <citation type="submission" date="2016-05" db="EMBL/GenBank/DDBJ databases">
        <authorList>
            <person name="Lavstsen T."/>
            <person name="Jespersen J.S."/>
        </authorList>
    </citation>
    <scope>NUCLEOTIDE SEQUENCE [LARGE SCALE GENOMIC DNA]</scope>
    <source>
        <strain evidence="8 9">B7-9</strain>
    </source>
</reference>
<keyword evidence="5" id="KW-0812">Transmembrane</keyword>
<feature type="transmembrane region" description="Helical" evidence="5">
    <location>
        <begin position="268"/>
        <end position="291"/>
    </location>
</feature>
<proteinExistence type="inferred from homology"/>
<evidence type="ECO:0000313" key="8">
    <source>
        <dbReference type="EMBL" id="PDW01406.1"/>
    </source>
</evidence>
<feature type="signal peptide" evidence="6">
    <location>
        <begin position="1"/>
        <end position="25"/>
    </location>
</feature>
<dbReference type="SUPFAM" id="SSF54001">
    <property type="entry name" value="Cysteine proteinases"/>
    <property type="match status" value="1"/>
</dbReference>
<dbReference type="GO" id="GO:0006508">
    <property type="term" value="P:proteolysis"/>
    <property type="evidence" value="ECO:0007669"/>
    <property type="project" value="UniProtKB-KW"/>
</dbReference>
<keyword evidence="3" id="KW-0378">Hydrolase</keyword>
<dbReference type="PANTHER" id="PTHR47359:SF3">
    <property type="entry name" value="NLP_P60 DOMAIN-CONTAINING PROTEIN-RELATED"/>
    <property type="match status" value="1"/>
</dbReference>
<gene>
    <name evidence="8" type="ORF">A9Q02_20910</name>
</gene>
<evidence type="ECO:0000256" key="3">
    <source>
        <dbReference type="ARBA" id="ARBA00022801"/>
    </source>
</evidence>
<keyword evidence="4" id="KW-0788">Thiol protease</keyword>
<evidence type="ECO:0000313" key="9">
    <source>
        <dbReference type="Proteomes" id="UP000220922"/>
    </source>
</evidence>
<dbReference type="AlphaFoldDB" id="A0A2H3KS24"/>
<dbReference type="InterPro" id="IPR051794">
    <property type="entry name" value="PG_Endopeptidase_C40"/>
</dbReference>
<sequence>MIIRALLILLVLLVLVAVPPAPASAAPVAQTGDACAIAVNAALSKRGANYVWGAKGPVDFDCSGLTYWAYAQAGINIGISTYDQQSAGVKIDCTLADLNGAATSCWQPGDLAFLRYAGGQHVALYAGSGLFVDAYNTTTGVILHNPASSSFYAANWWQARRPASCAGSPIDPGMPYYLPDSATPQLESIANVMSPISLMLPWQCGYCSTTATHQIADLTPMEYPESGGMLDVLYPFKWFGVFIWNEAVRPIICWLLSIAQSMLNALAYAFNAVIVAGVNLFWKLGVLALLWVRDMYLGVWGVIAWVRLLLWSWWGEFLQVEHWINMIRLFLADLGHLLSQIMRDIAAMVMSLLEIIWWFVGLFMTLITGMVTAVMNPAMPTQYEEINNFFLWVWFVDLFRAVADSSLWWAWTSFVALIYLRFVLWLSDRLSQLNS</sequence>
<dbReference type="RefSeq" id="WP_097650313.1">
    <property type="nucleotide sequence ID" value="NZ_LYXE01000003.1"/>
</dbReference>
<dbReference type="InterPro" id="IPR038765">
    <property type="entry name" value="Papain-like_cys_pep_sf"/>
</dbReference>